<comment type="subunit">
    <text evidence="8">Component of the SRB8-11 complex, which itself associates with the Mediator complex.</text>
</comment>
<feature type="region of interest" description="Disordered" evidence="9">
    <location>
        <begin position="2086"/>
        <end position="2105"/>
    </location>
</feature>
<reference evidence="11 12" key="1">
    <citation type="journal article" date="2006" name="Nature">
        <title>Insights from the genome of the biotrophic fungal plant pathogen Ustilago maydis.</title>
        <authorList>
            <person name="Kamper J."/>
            <person name="Kahmann R."/>
            <person name="Bolker M."/>
            <person name="Ma L.J."/>
            <person name="Brefort T."/>
            <person name="Saville B.J."/>
            <person name="Banuett F."/>
            <person name="Kronstad J.W."/>
            <person name="Gold S.E."/>
            <person name="Muller O."/>
            <person name="Perlin M.H."/>
            <person name="Wosten H.A."/>
            <person name="de Vries R."/>
            <person name="Ruiz-Herrera J."/>
            <person name="Reynaga-Pena C.G."/>
            <person name="Snetselaar K."/>
            <person name="McCann M."/>
            <person name="Perez-Martin J."/>
            <person name="Feldbrugge M."/>
            <person name="Basse C.W."/>
            <person name="Steinberg G."/>
            <person name="Ibeas J.I."/>
            <person name="Holloman W."/>
            <person name="Guzman P."/>
            <person name="Farman M."/>
            <person name="Stajich J.E."/>
            <person name="Sentandreu R."/>
            <person name="Gonzalez-Prieto J.M."/>
            <person name="Kennell J.C."/>
            <person name="Molina L."/>
            <person name="Schirawski J."/>
            <person name="Mendoza-Mendoza A."/>
            <person name="Greilinger D."/>
            <person name="Munch K."/>
            <person name="Rossel N."/>
            <person name="Scherer M."/>
            <person name="Vranes M."/>
            <person name="Ladendorf O."/>
            <person name="Vincon V."/>
            <person name="Fuchs U."/>
            <person name="Sandrock B."/>
            <person name="Meng S."/>
            <person name="Ho E.C."/>
            <person name="Cahill M.J."/>
            <person name="Boyce K.J."/>
            <person name="Klose J."/>
            <person name="Klosterman S.J."/>
            <person name="Deelstra H.J."/>
            <person name="Ortiz-Castellanos L."/>
            <person name="Li W."/>
            <person name="Sanchez-Alonso P."/>
            <person name="Schreier P.H."/>
            <person name="Hauser-Hahn I."/>
            <person name="Vaupel M."/>
            <person name="Koopmann E."/>
            <person name="Friedrich G."/>
            <person name="Voss H."/>
            <person name="Schluter T."/>
            <person name="Margolis J."/>
            <person name="Platt D."/>
            <person name="Swimmer C."/>
            <person name="Gnirke A."/>
            <person name="Chen F."/>
            <person name="Vysotskaia V."/>
            <person name="Mannhaupt G."/>
            <person name="Guldener U."/>
            <person name="Munsterkotter M."/>
            <person name="Haase D."/>
            <person name="Oesterheld M."/>
            <person name="Mewes H.W."/>
            <person name="Mauceli E.W."/>
            <person name="DeCaprio D."/>
            <person name="Wade C.M."/>
            <person name="Butler J."/>
            <person name="Young S."/>
            <person name="Jaffe D.B."/>
            <person name="Calvo S."/>
            <person name="Nusbaum C."/>
            <person name="Galagan J."/>
            <person name="Birren B.W."/>
        </authorList>
    </citation>
    <scope>NUCLEOTIDE SEQUENCE [LARGE SCALE GENOMIC DNA]</scope>
    <source>
        <strain evidence="12">DSM 14603 / FGSC 9021 / UM521</strain>
    </source>
</reference>
<feature type="compositionally biased region" description="Low complexity" evidence="9">
    <location>
        <begin position="996"/>
        <end position="1005"/>
    </location>
</feature>
<dbReference type="GO" id="GO:0016592">
    <property type="term" value="C:mediator complex"/>
    <property type="evidence" value="ECO:0007669"/>
    <property type="project" value="InterPro"/>
</dbReference>
<dbReference type="InParanoid" id="A0A0D1DMZ1"/>
<accession>A0A0D1DMZ1</accession>
<dbReference type="Pfam" id="PF06333">
    <property type="entry name" value="Med13_C"/>
    <property type="match status" value="1"/>
</dbReference>
<feature type="domain" description="Mediator complex subunit Med13 C-terminal" evidence="10">
    <location>
        <begin position="1896"/>
        <end position="2055"/>
    </location>
</feature>
<evidence type="ECO:0000256" key="9">
    <source>
        <dbReference type="SAM" id="MobiDB-lite"/>
    </source>
</evidence>
<feature type="region of interest" description="Disordered" evidence="9">
    <location>
        <begin position="695"/>
        <end position="727"/>
    </location>
</feature>
<feature type="compositionally biased region" description="Low complexity" evidence="9">
    <location>
        <begin position="1328"/>
        <end position="1342"/>
    </location>
</feature>
<gene>
    <name evidence="11" type="ORF">UMAG_06249</name>
</gene>
<keyword evidence="3 8" id="KW-0678">Repressor</keyword>
<feature type="region of interest" description="Disordered" evidence="9">
    <location>
        <begin position="1043"/>
        <end position="1086"/>
    </location>
</feature>
<dbReference type="RefSeq" id="XP_011392594.1">
    <property type="nucleotide sequence ID" value="XM_011394292.1"/>
</dbReference>
<feature type="compositionally biased region" description="Low complexity" evidence="9">
    <location>
        <begin position="151"/>
        <end position="168"/>
    </location>
</feature>
<dbReference type="OrthoDB" id="103819at2759"/>
<feature type="compositionally biased region" description="Polar residues" evidence="9">
    <location>
        <begin position="760"/>
        <end position="802"/>
    </location>
</feature>
<feature type="region of interest" description="Disordered" evidence="9">
    <location>
        <begin position="149"/>
        <end position="168"/>
    </location>
</feature>
<evidence type="ECO:0000259" key="10">
    <source>
        <dbReference type="Pfam" id="PF06333"/>
    </source>
</evidence>
<keyword evidence="12" id="KW-1185">Reference proteome</keyword>
<keyword evidence="7 8" id="KW-0539">Nucleus</keyword>
<dbReference type="eggNOG" id="ENOG502S3V9">
    <property type="taxonomic scope" value="Eukaryota"/>
</dbReference>
<dbReference type="InterPro" id="IPR009401">
    <property type="entry name" value="Med13_C"/>
</dbReference>
<feature type="compositionally biased region" description="Low complexity" evidence="9">
    <location>
        <begin position="1013"/>
        <end position="1025"/>
    </location>
</feature>
<protein>
    <recommendedName>
        <fullName evidence="8">Mediator of RNA polymerase II transcription subunit 13</fullName>
    </recommendedName>
    <alternativeName>
        <fullName evidence="8">Mediator complex subunit 13</fullName>
    </alternativeName>
</protein>
<sequence>MWNQSFTSAPAVSIGGGSGNATSGVAHPSGSFASHARSNSLAASPSAHRRVSGIAQGQLASSPSANPPFSRPFANTAFPGTVVAPRSTAASNTASAPTRSLQRLPLLTSQTPTSIAKLAFPAHTTVFWHRLHKNNARLAPQLDPDYQRVDASTSTAASSANTSQGSQNAWNTAVQHIITTCKQSRIQPPVTEEPQHHLTPFQLLLKDVLFYTSSRHSSPTGDTHTHLIAPVSHADLWLFVVVTDQEEIKASTSASSAGASDTNATGAAAANQEGTSPLHPTLVRRLPANLVKSLQRLSECAITSSGSYPLPVAAPNCIDLKGKRSSLTQDQRQAHRRFMASVKAKLVDALAASQSTSTNPTQSHAMPRRARLRLGRGVVFLPPRPSDSSSIALSDAAWFAAPKQSISFDGRVESDCLMTRFTTLLTTTSLFVYAHSRRFGALPLTDSRYATFLPSLPSSSASPTMLIAPLGYHVELLGIVPTSSVAEEHLSELYSRLATLSAGPIDDTRDISSLFASGLAICALPRSIQRLHDQQPRLPDPLPNEPDIASSQAEATDEVMTPPVAAQGHEQARKGSSQFGPESRHFLWPAAWCLVVPDQSRTLARAAAPDDLQNLQSQPMTPLKELVSFTLKVLNDANESSPVQNASAYTPGEPDDASLAQHRVDLIPSTRPDITPASISFPDFDFAMPTVASATSSQALPPAGHSVAATSPLKREPTNTEPMPGASTTEAFAQDLNWMQFLPSQINEAPASASASALADQSNLTSSSAPGAVDASTQGPGGTQNPQLDQSGTNWLLSTGSASAPLEGGADAATATAAAAPAQAPNLGVPPSLLQPHSAMHSHGATPLQQMDNTPLALTQPTSTKRKAGEGDIFDNLGLLTDDDFSFFDESAFGLHPEAGLPPHHVNQPAEAAQLAPSHDLDYDQRLMSEGNGPGVKATSSAIVDPQPATSSASIVDDVAMDDAGQSSLDALFSAIPGLQHAMASADLSQAQSTAPQATALSAAPMQPAQLRTGASTAPETAAATAGSMHAFHPAMNSFTPRDASVATPFGDPASLPGFTPSSLTESSPTFGNPQYKTPRTPYSPIEEYRDGATIVDLQNDRRMRESAQASRERNATSAPHLYASSQHPVLKRGAEDQLRLADVSTAAAAAAAHAAMDMDLSNRKRPAIVPNAFLPLPQTETRKPLQRLAIGARANLGRKYDLLGKFASRPKPATITNSASNANNVPLPERRLSGDASRAGGRADKEGAAESAQFDKQSLTSHSRPRATRRLPSRTPSGRGLALLQLHRDRQTKASPGSVLTALRHPSSSRTLEAPATPRSSDDLARSGAVSASESDASSSDGNDDSDDARSDTEATALTLSPADQATLKASSLEVISTYLCGATSLSKPPWSPAVSGPIDEASDDVSLPRQSVQPPGLHLCTVPRDSYTDSSAIQRRPTMRRSTLSRTAEWLIQNPQFRSMYGFGMASITTGTDVAVGDKIEVLEAMASVLSIAPASEGSKQPSDTDMDSAAAGNEAQSALPTLKYLVKVTGRATGEVAAAACAADADSGLEIAEVLEPSRIAVGCQGSVVEALPSALTLWDKSKLSAVSGQKHVVAKVLLTDASPAWHEEIVAWLDRVRIAFETHGLGTHIGNAQSILAIADGSETLALSSYLEQLWQDGEAWLDTLRSISNRVQLDLLQGKHVVVYTLQPPNSTICASAGFHGLLRLEADLRAMLSEQVGVLAEQLLVRAVSPSMMTESGSLGFGQHSQALRTLAFSVYDQLPRLVRRQPAKVLHGKEPGPISALVQFPAFSLSSAFGRASSGTRLAGAAGRTQFSLSWPREPAGVTDEHVLLHVGYRICEAVRGGKAAEARRSDRLSSRNGSAASLAGASISELGHLADDDAPGPAMREKVVMVSAIDERGGSSTVDALAANDGDGSIEACVERVWRFALAEASRAHLHWRLVISSTGLMKQCELRAWQRLIDAYLSSSGAQERVIASVVLLSVRPDESGAVLAERGVGIKARQEWTAASTADKGSLMLLDAADLSQMVCFAEPMPMEWTQASGGWAAIGEEDEDAEQDGDEKEATAMPLASAILVHRTRPDLVGGGGRTSTSSETKHKHCPDGFTPYSHVLAVDMLQVWRLEAAQQTSVQNKEAKEAEEALRSGALDGIMRSLHRLRLISQERHQLPWPYNAQPWCVASVNTLAACLDGIVLRD</sequence>
<comment type="subcellular location">
    <subcellularLocation>
        <location evidence="1 8">Nucleus</location>
    </subcellularLocation>
</comment>
<organism evidence="11 12">
    <name type="scientific">Mycosarcoma maydis</name>
    <name type="common">Corn smut fungus</name>
    <name type="synonym">Ustilago maydis</name>
    <dbReference type="NCBI Taxonomy" id="5270"/>
    <lineage>
        <taxon>Eukaryota</taxon>
        <taxon>Fungi</taxon>
        <taxon>Dikarya</taxon>
        <taxon>Basidiomycota</taxon>
        <taxon>Ustilaginomycotina</taxon>
        <taxon>Ustilaginomycetes</taxon>
        <taxon>Ustilaginales</taxon>
        <taxon>Ustilaginaceae</taxon>
        <taxon>Mycosarcoma</taxon>
    </lineage>
</organism>
<feature type="region of interest" description="Disordered" evidence="9">
    <location>
        <begin position="251"/>
        <end position="279"/>
    </location>
</feature>
<feature type="region of interest" description="Disordered" evidence="9">
    <location>
        <begin position="1496"/>
        <end position="1515"/>
    </location>
</feature>
<dbReference type="Proteomes" id="UP000000561">
    <property type="component" value="Chromosome 22"/>
</dbReference>
<feature type="region of interest" description="Disordered" evidence="9">
    <location>
        <begin position="1103"/>
        <end position="1129"/>
    </location>
</feature>
<feature type="region of interest" description="Disordered" evidence="9">
    <location>
        <begin position="1388"/>
        <end position="1417"/>
    </location>
</feature>
<evidence type="ECO:0000313" key="11">
    <source>
        <dbReference type="EMBL" id="KIS65874.1"/>
    </source>
</evidence>
<feature type="compositionally biased region" description="Basic and acidic residues" evidence="9">
    <location>
        <begin position="1103"/>
        <end position="1115"/>
    </location>
</feature>
<feature type="region of interest" description="Disordered" evidence="9">
    <location>
        <begin position="20"/>
        <end position="73"/>
    </location>
</feature>
<feature type="region of interest" description="Disordered" evidence="9">
    <location>
        <begin position="996"/>
        <end position="1025"/>
    </location>
</feature>
<evidence type="ECO:0000256" key="7">
    <source>
        <dbReference type="ARBA" id="ARBA00023242"/>
    </source>
</evidence>
<evidence type="ECO:0000256" key="8">
    <source>
        <dbReference type="RuleBase" id="RU364134"/>
    </source>
</evidence>
<feature type="region of interest" description="Disordered" evidence="9">
    <location>
        <begin position="1211"/>
        <end position="1359"/>
    </location>
</feature>
<dbReference type="KEGG" id="uma:UMAG_06249"/>
<evidence type="ECO:0000256" key="3">
    <source>
        <dbReference type="ARBA" id="ARBA00022491"/>
    </source>
</evidence>
<dbReference type="GO" id="GO:0003712">
    <property type="term" value="F:transcription coregulator activity"/>
    <property type="evidence" value="ECO:0007669"/>
    <property type="project" value="InterPro"/>
</dbReference>
<feature type="region of interest" description="Disordered" evidence="9">
    <location>
        <begin position="534"/>
        <end position="560"/>
    </location>
</feature>
<evidence type="ECO:0000313" key="12">
    <source>
        <dbReference type="Proteomes" id="UP000000561"/>
    </source>
</evidence>
<dbReference type="EMBL" id="CM003161">
    <property type="protein sequence ID" value="KIS65874.1"/>
    <property type="molecule type" value="Genomic_DNA"/>
</dbReference>
<dbReference type="OMA" id="PDFDFAM"/>
<keyword evidence="5 8" id="KW-0010">Activator</keyword>
<comment type="function">
    <text evidence="8">Component of the SRB8-11 complex. The SRB8-11 complex is a regulatory module of the Mediator complex which is itself involved in regulation of basal and activated RNA polymerase II-dependent transcription. The SRB8-11 complex may be involved in the transcriptional repression of a subset of genes regulated by Mediator. It may inhibit the association of the Mediator complex with RNA polymerase II to form the holoenzyme complex.</text>
</comment>
<feature type="region of interest" description="Disordered" evidence="9">
    <location>
        <begin position="752"/>
        <end position="853"/>
    </location>
</feature>
<evidence type="ECO:0000256" key="2">
    <source>
        <dbReference type="ARBA" id="ARBA00009354"/>
    </source>
</evidence>
<feature type="compositionally biased region" description="Low complexity" evidence="9">
    <location>
        <begin position="810"/>
        <end position="825"/>
    </location>
</feature>
<keyword evidence="4 8" id="KW-0805">Transcription regulation</keyword>
<dbReference type="GeneID" id="23565900"/>
<evidence type="ECO:0000256" key="4">
    <source>
        <dbReference type="ARBA" id="ARBA00023015"/>
    </source>
</evidence>
<dbReference type="GO" id="GO:0006357">
    <property type="term" value="P:regulation of transcription by RNA polymerase II"/>
    <property type="evidence" value="ECO:0007669"/>
    <property type="project" value="InterPro"/>
</dbReference>
<feature type="compositionally biased region" description="Polar residues" evidence="9">
    <location>
        <begin position="1060"/>
        <end position="1078"/>
    </location>
</feature>
<keyword evidence="6 8" id="KW-0804">Transcription</keyword>
<feature type="compositionally biased region" description="Low complexity" evidence="9">
    <location>
        <begin position="251"/>
        <end position="271"/>
    </location>
</feature>
<name>A0A0D1DMZ1_MYCMD</name>
<dbReference type="STRING" id="237631.A0A0D1DMZ1"/>
<comment type="similarity">
    <text evidence="2 8">Belongs to the Mediator complex subunit 13 family.</text>
</comment>
<evidence type="ECO:0000256" key="6">
    <source>
        <dbReference type="ARBA" id="ARBA00023163"/>
    </source>
</evidence>
<evidence type="ECO:0000256" key="1">
    <source>
        <dbReference type="ARBA" id="ARBA00004123"/>
    </source>
</evidence>
<evidence type="ECO:0000256" key="5">
    <source>
        <dbReference type="ARBA" id="ARBA00023159"/>
    </source>
</evidence>
<feature type="compositionally biased region" description="Basic residues" evidence="9">
    <location>
        <begin position="1264"/>
        <end position="1273"/>
    </location>
</feature>
<dbReference type="VEuPathDB" id="FungiDB:UMAG_06249"/>
<proteinExistence type="inferred from homology"/>